<dbReference type="RefSeq" id="WP_074370615.1">
    <property type="nucleotide sequence ID" value="NZ_FMID01000055.1"/>
</dbReference>
<dbReference type="InterPro" id="IPR038726">
    <property type="entry name" value="PDDEXK_AddAB-type"/>
</dbReference>
<keyword evidence="3 7" id="KW-0347">Helicase</keyword>
<dbReference type="CDD" id="cd17934">
    <property type="entry name" value="DEXXQc_Upf1-like"/>
    <property type="match status" value="1"/>
</dbReference>
<dbReference type="AlphaFoldDB" id="A0A1M4MNK4"/>
<dbReference type="CDD" id="cd18808">
    <property type="entry name" value="SF1_C_Upf1"/>
    <property type="match status" value="1"/>
</dbReference>
<dbReference type="PANTHER" id="PTHR43788:SF8">
    <property type="entry name" value="DNA-BINDING PROTEIN SMUBP-2"/>
    <property type="match status" value="1"/>
</dbReference>
<dbReference type="Proteomes" id="UP000184671">
    <property type="component" value="Unassembled WGS sequence"/>
</dbReference>
<dbReference type="Pfam" id="PF13087">
    <property type="entry name" value="AAA_12"/>
    <property type="match status" value="1"/>
</dbReference>
<proteinExistence type="predicted"/>
<evidence type="ECO:0000259" key="6">
    <source>
        <dbReference type="Pfam" id="PF13087"/>
    </source>
</evidence>
<organism evidence="7 8">
    <name type="scientific">Methanoculleus chikugoensis</name>
    <dbReference type="NCBI Taxonomy" id="118126"/>
    <lineage>
        <taxon>Archaea</taxon>
        <taxon>Methanobacteriati</taxon>
        <taxon>Methanobacteriota</taxon>
        <taxon>Stenosarchaea group</taxon>
        <taxon>Methanomicrobia</taxon>
        <taxon>Methanomicrobiales</taxon>
        <taxon>Methanomicrobiaceae</taxon>
        <taxon>Methanoculleus</taxon>
    </lineage>
</organism>
<evidence type="ECO:0000256" key="2">
    <source>
        <dbReference type="ARBA" id="ARBA00022801"/>
    </source>
</evidence>
<dbReference type="GO" id="GO:0016787">
    <property type="term" value="F:hydrolase activity"/>
    <property type="evidence" value="ECO:0007669"/>
    <property type="project" value="UniProtKB-KW"/>
</dbReference>
<reference evidence="7 8" key="1">
    <citation type="submission" date="2016-08" db="EMBL/GenBank/DDBJ databases">
        <authorList>
            <person name="Seilhamer J.J."/>
        </authorList>
    </citation>
    <scope>NUCLEOTIDE SEQUENCE [LARGE SCALE GENOMIC DNA]</scope>
    <source>
        <strain evidence="7">L21-II-0</strain>
    </source>
</reference>
<dbReference type="InterPro" id="IPR027417">
    <property type="entry name" value="P-loop_NTPase"/>
</dbReference>
<evidence type="ECO:0000256" key="3">
    <source>
        <dbReference type="ARBA" id="ARBA00022806"/>
    </source>
</evidence>
<dbReference type="OrthoDB" id="45637at2157"/>
<feature type="domain" description="DNA2/NAM7 helicase-like C-terminal" evidence="6">
    <location>
        <begin position="983"/>
        <end position="1199"/>
    </location>
</feature>
<keyword evidence="4" id="KW-0067">ATP-binding</keyword>
<dbReference type="InterPro" id="IPR050534">
    <property type="entry name" value="Coronavir_polyprotein_1ab"/>
</dbReference>
<dbReference type="GO" id="GO:0005524">
    <property type="term" value="F:ATP binding"/>
    <property type="evidence" value="ECO:0007669"/>
    <property type="project" value="UniProtKB-KW"/>
</dbReference>
<dbReference type="GO" id="GO:0043139">
    <property type="term" value="F:5'-3' DNA helicase activity"/>
    <property type="evidence" value="ECO:0007669"/>
    <property type="project" value="TreeGrafter"/>
</dbReference>
<dbReference type="Gene3D" id="3.90.320.10">
    <property type="match status" value="1"/>
</dbReference>
<dbReference type="SUPFAM" id="SSF52540">
    <property type="entry name" value="P-loop containing nucleoside triphosphate hydrolases"/>
    <property type="match status" value="1"/>
</dbReference>
<evidence type="ECO:0000313" key="7">
    <source>
        <dbReference type="EMBL" id="SCL76410.1"/>
    </source>
</evidence>
<evidence type="ECO:0000259" key="5">
    <source>
        <dbReference type="Pfam" id="PF12705"/>
    </source>
</evidence>
<keyword evidence="2" id="KW-0378">Hydrolase</keyword>
<protein>
    <submittedName>
        <fullName evidence="7">Putative DNA helicase</fullName>
    </submittedName>
</protein>
<sequence>MPRFNLSPSLIGRFFYHDCERYLRYHATPEPERPGAGIPATAIDTSPVTRALLDAGIRWEEEVIRTKLTGRVRLPDGAGPISERSFSIEESFNLLPRLSPGEAIYQTTIPASIHFLKNYGLDPGVHRFSPCRPDLIRADEEGSLQIIDIKASEELSVSHRIQATLYVLILDHALDLLGLKLPVDRNRAGIWLYGEDEPEPFDLSLNRRVIEEFLRHRLPGILAAPPEDVPWHLTSRCESCEFYAHCRAEAEASSSVSQIPGLSSGGRRYLREAPWDGGLPINALSDLAELLRDPESDGYLDNCGSLAGQGDRLRATVRALTTGEIVSLAATSLALPVYEDIAIVLTIQKDPVSGRVYALGFRRSRGKAVYGTPSHEAIYVAEDPGDCARVRREFVRALAAELAAIDDYNRGRDWAGQESVQTYVYDTYEEELFTRLLEEALDDPVSAQDALRLRFYYQDPGIALGSSHPSASVPFPIVVLTREIRRLLALPVPFTLRLPEVLAAIPSSRFAYRLDPGSLFWSEHGNAMKSDAIMMAWHGNRPEALDWVRQEVSRRLLAAGSVLDGLRERTKERLVRWAEKFRFPGSWEAATPEISRLLFIAEYESTMGARQVQELRSGPRTARVRDGVSIPLKKSEGNFWKVLAPLDLALFEQSRAFSYLLVPDDPAGEEAERAFDDLRYRASPNPGNSGVCFARVRDTIVDRTAGEVRGLVLEVAYPRDRAPFAEGDLAVLHPRFTDFTAPRYVDRLLALDEQPENDFIRLLRDPRAFAAPVSEPGEVAADAGRFAREAGFTRSQNAAFSHVTENRLTLVWGPPGTGKTHFLATAILSLVKARRAHGERIRVGVAAFTHAAVENLLVKVQASVDEFGLTAGLPIYKLRDIRTPGGERCLEVLPHDRAETVVGYPALLLGGTVHGFAKLEKSLPSLDLLIVDEASQMRAAELAMVLPMLGQGGRLVLAGDDLQLPPVVQGAYPAPDDGLPGLEDSVFAYLRHRDDPSHPVYTCQLQENWRMNRTLSGFPAETLYGTGYAPATGAISGQRIALASAPPGEEWMEWAIDPAYPLVLCVLEGVRTTVENRVEAALVARMAGALRERLLDPGPGERYPATEDGDYRFWRHGLFIVSPHHAQIGAIKNSLAGVRAWKYPPFVDTVDKMQGQEAESAIISYGVSDVETALREAEFIYSRNRLNVSLTRSRAKCVVFLPRPLLEPPLELVQNEKAATGFRHMLDLQEFCRVHGEERTFDLDGEAGVRLTVMRARVEGGGEGVRAVRTRAF</sequence>
<evidence type="ECO:0000256" key="1">
    <source>
        <dbReference type="ARBA" id="ARBA00022741"/>
    </source>
</evidence>
<name>A0A1M4MNK4_9EURY</name>
<dbReference type="InterPro" id="IPR047187">
    <property type="entry name" value="SF1_C_Upf1"/>
</dbReference>
<gene>
    <name evidence="7" type="ORF">L21_2340</name>
</gene>
<feature type="domain" description="PD-(D/E)XK endonuclease-like" evidence="5">
    <location>
        <begin position="132"/>
        <end position="247"/>
    </location>
</feature>
<dbReference type="EMBL" id="FMID01000055">
    <property type="protein sequence ID" value="SCL76410.1"/>
    <property type="molecule type" value="Genomic_DNA"/>
</dbReference>
<dbReference type="InterPro" id="IPR041679">
    <property type="entry name" value="DNA2/NAM7-like_C"/>
</dbReference>
<keyword evidence="1" id="KW-0547">Nucleotide-binding</keyword>
<dbReference type="PANTHER" id="PTHR43788">
    <property type="entry name" value="DNA2/NAM7 HELICASE FAMILY MEMBER"/>
    <property type="match status" value="1"/>
</dbReference>
<dbReference type="STRING" id="118126.L21_2340"/>
<dbReference type="Gene3D" id="3.40.50.300">
    <property type="entry name" value="P-loop containing nucleotide triphosphate hydrolases"/>
    <property type="match status" value="2"/>
</dbReference>
<accession>A0A1M4MNK4</accession>
<evidence type="ECO:0000313" key="8">
    <source>
        <dbReference type="Proteomes" id="UP000184671"/>
    </source>
</evidence>
<dbReference type="InterPro" id="IPR011604">
    <property type="entry name" value="PDDEXK-like_dom_sf"/>
</dbReference>
<evidence type="ECO:0000256" key="4">
    <source>
        <dbReference type="ARBA" id="ARBA00022840"/>
    </source>
</evidence>
<dbReference type="Pfam" id="PF12705">
    <property type="entry name" value="PDDEXK_1"/>
    <property type="match status" value="1"/>
</dbReference>
<dbReference type="Pfam" id="PF13604">
    <property type="entry name" value="AAA_30"/>
    <property type="match status" value="1"/>
</dbReference>